<feature type="domain" description="RRM" evidence="4">
    <location>
        <begin position="213"/>
        <end position="289"/>
    </location>
</feature>
<evidence type="ECO:0000313" key="6">
    <source>
        <dbReference type="Proteomes" id="UP001146793"/>
    </source>
</evidence>
<sequence length="290" mass="33985">MTEFNQETTQEEKIDINFLLQMELIKPIVPNQNQKTNLDPKPESNLGVIHTTKKENEKKEFSTLDFLKKETDQKRLKVLNNEISTINSHPKNTNDKPTTVPIVVVSNKKFVPNTNQRQQNFEQDTTSQLDLPSQKPSHFDRKIVPTLEQSLLPLRKDPPPNDSQWFQNLKQKEKKQEQEKKEKKIKKPKKFPRVFDDKVRGDKTLSEWPENDFRIFVGNLGKDVHEDQLREAFNKFPSFQKSKLIRDKVSGKPKFGFVSFLDPNDFTAAMQMHGEYIGSRPIILRKSKWK</sequence>
<reference evidence="5" key="1">
    <citation type="submission" date="2022-08" db="EMBL/GenBank/DDBJ databases">
        <title>Novel sulphate-reducing endosymbionts in the free-living metamonad Anaeramoeba.</title>
        <authorList>
            <person name="Jerlstrom-Hultqvist J."/>
            <person name="Cepicka I."/>
            <person name="Gallot-Lavallee L."/>
            <person name="Salas-Leiva D."/>
            <person name="Curtis B.A."/>
            <person name="Zahonova K."/>
            <person name="Pipaliya S."/>
            <person name="Dacks J."/>
            <person name="Roger A.J."/>
        </authorList>
    </citation>
    <scope>NUCLEOTIDE SEQUENCE</scope>
    <source>
        <strain evidence="5">Busselton2</strain>
    </source>
</reference>
<accession>A0AAV7Y9Y6</accession>
<dbReference type="InterPro" id="IPR000504">
    <property type="entry name" value="RRM_dom"/>
</dbReference>
<dbReference type="Gene3D" id="3.30.70.330">
    <property type="match status" value="1"/>
</dbReference>
<evidence type="ECO:0000259" key="4">
    <source>
        <dbReference type="PROSITE" id="PS50102"/>
    </source>
</evidence>
<dbReference type="InterPro" id="IPR035979">
    <property type="entry name" value="RBD_domain_sf"/>
</dbReference>
<evidence type="ECO:0000256" key="2">
    <source>
        <dbReference type="PROSITE-ProRule" id="PRU00176"/>
    </source>
</evidence>
<comment type="caution">
    <text evidence="5">The sequence shown here is derived from an EMBL/GenBank/DDBJ whole genome shotgun (WGS) entry which is preliminary data.</text>
</comment>
<gene>
    <name evidence="5" type="ORF">M0812_29406</name>
</gene>
<dbReference type="Proteomes" id="UP001146793">
    <property type="component" value="Unassembled WGS sequence"/>
</dbReference>
<feature type="compositionally biased region" description="Basic and acidic residues" evidence="3">
    <location>
        <begin position="170"/>
        <end position="182"/>
    </location>
</feature>
<feature type="compositionally biased region" description="Polar residues" evidence="3">
    <location>
        <begin position="112"/>
        <end position="136"/>
    </location>
</feature>
<dbReference type="GO" id="GO:0003729">
    <property type="term" value="F:mRNA binding"/>
    <property type="evidence" value="ECO:0007669"/>
    <property type="project" value="InterPro"/>
</dbReference>
<dbReference type="PANTHER" id="PTHR47640:SF11">
    <property type="entry name" value="RNA-BINDING PROTEIN 42"/>
    <property type="match status" value="1"/>
</dbReference>
<dbReference type="EMBL" id="JANTQA010000072">
    <property type="protein sequence ID" value="KAJ3424682.1"/>
    <property type="molecule type" value="Genomic_DNA"/>
</dbReference>
<evidence type="ECO:0000313" key="5">
    <source>
        <dbReference type="EMBL" id="KAJ3424682.1"/>
    </source>
</evidence>
<feature type="region of interest" description="Disordered" evidence="3">
    <location>
        <begin position="110"/>
        <end position="187"/>
    </location>
</feature>
<dbReference type="PANTHER" id="PTHR47640">
    <property type="entry name" value="TRNA SELENOCYSTEINE 1-ASSOCIATED PROTEIN 1-RELATED-RELATED"/>
    <property type="match status" value="1"/>
</dbReference>
<dbReference type="PROSITE" id="PS50102">
    <property type="entry name" value="RRM"/>
    <property type="match status" value="1"/>
</dbReference>
<dbReference type="SUPFAM" id="SSF54928">
    <property type="entry name" value="RNA-binding domain, RBD"/>
    <property type="match status" value="1"/>
</dbReference>
<evidence type="ECO:0000256" key="3">
    <source>
        <dbReference type="SAM" id="MobiDB-lite"/>
    </source>
</evidence>
<dbReference type="Pfam" id="PF00076">
    <property type="entry name" value="RRM_1"/>
    <property type="match status" value="1"/>
</dbReference>
<dbReference type="AlphaFoldDB" id="A0AAV7Y9Y6"/>
<dbReference type="InterPro" id="IPR012677">
    <property type="entry name" value="Nucleotide-bd_a/b_plait_sf"/>
</dbReference>
<name>A0AAV7Y9Y6_9EUKA</name>
<keyword evidence="1 2" id="KW-0694">RNA-binding</keyword>
<organism evidence="5 6">
    <name type="scientific">Anaeramoeba flamelloides</name>
    <dbReference type="NCBI Taxonomy" id="1746091"/>
    <lineage>
        <taxon>Eukaryota</taxon>
        <taxon>Metamonada</taxon>
        <taxon>Anaeramoebidae</taxon>
        <taxon>Anaeramoeba</taxon>
    </lineage>
</organism>
<dbReference type="SMART" id="SM00360">
    <property type="entry name" value="RRM"/>
    <property type="match status" value="1"/>
</dbReference>
<dbReference type="InterPro" id="IPR050825">
    <property type="entry name" value="RBM42_RBP45_47-like"/>
</dbReference>
<evidence type="ECO:0000256" key="1">
    <source>
        <dbReference type="ARBA" id="ARBA00022884"/>
    </source>
</evidence>
<protein>
    <submittedName>
        <fullName evidence="5">RNA-binding protein 42-like</fullName>
    </submittedName>
</protein>
<proteinExistence type="predicted"/>